<dbReference type="InterPro" id="IPR044730">
    <property type="entry name" value="RNase_H-like_dom_plant"/>
</dbReference>
<accession>A0A2N9F7A6</accession>
<keyword evidence="1" id="KW-0479">Metal-binding</keyword>
<dbReference type="PROSITE" id="PS50878">
    <property type="entry name" value="RT_POL"/>
    <property type="match status" value="1"/>
</dbReference>
<dbReference type="PANTHER" id="PTHR46890">
    <property type="entry name" value="NON-LTR RETROLELEMENT REVERSE TRANSCRIPTASE-LIKE PROTEIN-RELATED"/>
    <property type="match status" value="1"/>
</dbReference>
<dbReference type="Pfam" id="PF13456">
    <property type="entry name" value="RVT_3"/>
    <property type="match status" value="1"/>
</dbReference>
<dbReference type="InterPro" id="IPR000477">
    <property type="entry name" value="RT_dom"/>
</dbReference>
<feature type="region of interest" description="Disordered" evidence="2">
    <location>
        <begin position="114"/>
        <end position="162"/>
    </location>
</feature>
<evidence type="ECO:0008006" key="7">
    <source>
        <dbReference type="Google" id="ProtNLM"/>
    </source>
</evidence>
<dbReference type="Pfam" id="PF00078">
    <property type="entry name" value="RVT_1"/>
    <property type="match status" value="1"/>
</dbReference>
<feature type="compositionally biased region" description="Low complexity" evidence="2">
    <location>
        <begin position="7"/>
        <end position="26"/>
    </location>
</feature>
<feature type="compositionally biased region" description="Pro residues" evidence="2">
    <location>
        <begin position="27"/>
        <end position="39"/>
    </location>
</feature>
<feature type="compositionally biased region" description="Basic and acidic residues" evidence="2">
    <location>
        <begin position="146"/>
        <end position="160"/>
    </location>
</feature>
<feature type="compositionally biased region" description="Basic and acidic residues" evidence="2">
    <location>
        <begin position="529"/>
        <end position="543"/>
    </location>
</feature>
<keyword evidence="3" id="KW-0812">Transmembrane</keyword>
<feature type="compositionally biased region" description="Low complexity" evidence="2">
    <location>
        <begin position="129"/>
        <end position="143"/>
    </location>
</feature>
<dbReference type="InterPro" id="IPR052343">
    <property type="entry name" value="Retrotransposon-Effector_Assoc"/>
</dbReference>
<sequence length="1890" mass="213532">MEEAVASQTQSQTTPTQLANPPSTAQCPPPQPLSLPLPPKSKKRPLDTTTNTTTHSQNSNYFKMRAVLKQLRPHFLEVLRTPDFRNCKAADEIREQMKLLVELHKEITAETISIGKSKNVPEGQNQDGQKPQEQPPTTEQPQPDKVFSKPSEKQRAEDGRSQGIHIVGGSAFGWNFVTYSAKEPVYYGETKESFRVRNPANFLYIPATLYSYDMEEHLLEEWRKFSLTGDEAPGFVVDDDAMGDSKSLGSNCLLGRLITDKYFNKAALKSSMLRLWGVTRGITIKQIGENLFVFQFPNEHERSRVMNGSPWLFENHMLALSEFDGSCPATQIQFNRCCFWVQLHGVPLYFMTKTTGERVGGTLGPVMEVDVLENGVGWGLFLRARISMDISKPIPRGRLINFLSLGQMWVSFKYERLPWLCFHCGVIGHTERDCVTCCRGGQKVGEVVQQYGPWLRAAELNQHRRDQGYGRDRKEALGRRAANSKGNLNFNFNRQEDFSESSTRGASSVPTQNEESTIPAGPQKSQQMDMHHETVTAKEKESSKVVFPKEKGVDFSGLSNIPVTMQNCEKVMGVVNVPSVTTNISMKSLPRAAQVVSPAEHIPPSVLPHVIFSAKGRAHKWFQGQSVSKVPMIRKAQMNLYRWRLYTSPAGNNEAVKLELLGAWEPLHRGGLALLWNSKVDLCLNTYSKNHIDAAVVDKELGKSFRVTGFYGNPETHRRKESWALLKHLSHFNTSPWLCMGDFNEILDNSERIGNGVRREWQIRDFREAIVYSELHDLGFSGLPFTWRNKRDGIAFVTARLDRMLASATWVAEYDGAGVYHLPVQNSDHCPLLLDVPSGSMVVKRKKIFRFEAMWTKEEQCRGVIGKAWSEDIKEGSWMFKVTEKLKKCRVSLIAWSQERFGSIAASIKLKREQLQHETNLSNSGCSSRLVELQTELNGLLEKEEIFWRQRSRISWMNEGDKNTKFFHASCTQRRQTNLIKGLYDQDNIWQTEKNKIADIAVTYFQNIFTSSQPGVDTINSCLEGMVSVVTADMNANLLAQFTEEEVFAALQQMYPTKAPGPDGMSAIFYQTYWEVVGPEVTQAILSIIHSGHMLSKINYTHIALVPKITSPEKITDFRPIALCNVIYKIISKVLANRLKKFLPQIVSESQSAFVPGRLITDNVLVAFEVMHSMSLKRNGRKGQMALKLDMSKAYDRVEWSFLEAIMRRLGFAEKWIHLMMMCIKSVSYSVLINGEQCGFFTASRGIRQGDSLSPYLFLLCAEGLSFLLRKAEAEGKITGVAASRSGPKLTHLFFADDSLLFCQANMSHCETVVNILQQYEDASGQQLNKAKTSIFFTKNTVGTMRQQIKNLFQVPEIKSHEKYLGLPSFVGRSKSMAFGEVKGRVWQRMNGWKEKFLSSAGREILIKAVAQSIPTYTMSCFKLPESLCNDLNSMYSNFWWGHHDKARKAHWLQWKKMCKSKVAGGLGFRDIRMFNKALLAKQGWRFMQHQNSLLSRVYKAKYFPHCTFLEAKVRHRPSYAWRSLTSARDVLTMGLRWHIGDGCTVRIKEDPWLPFSTVSQPSLALQELCPNERVSTLINAERSGVEGGVGAISVFGMGNQVLITSKFDIEQLQLMVKTLELVWIRSFGNFYGRYQFLLRSKIFFGGRVWAFFLLILSSIGVIYVQMGCAPAVLGRRNLWVTFYGLVQWLMMLGLSLNCLYTNGIRNAWVHENKACNPVMVVRHAVLLLQDFKRCGAKSVCESVGSRRQVLVDPANNKLSVGILIRDHEGAVFAARCSNVQLLPSVVQPKIHACISALQFASDAGFGNIVLEGPPTEFLEDLSSRVLGSSLEAMWLEEIWSLVKSFRTCSVSAISRQVNIGAWVLTKLGSSLKQTKVWLEEVPVEVQGVL</sequence>
<evidence type="ECO:0000256" key="3">
    <source>
        <dbReference type="SAM" id="Phobius"/>
    </source>
</evidence>
<keyword evidence="3" id="KW-0472">Membrane</keyword>
<evidence type="ECO:0000313" key="6">
    <source>
        <dbReference type="EMBL" id="SPC86807.1"/>
    </source>
</evidence>
<dbReference type="EMBL" id="OIVN01000879">
    <property type="protein sequence ID" value="SPC86807.1"/>
    <property type="molecule type" value="Genomic_DNA"/>
</dbReference>
<dbReference type="GO" id="GO:0004523">
    <property type="term" value="F:RNA-DNA hybrid ribonuclease activity"/>
    <property type="evidence" value="ECO:0007669"/>
    <property type="project" value="InterPro"/>
</dbReference>
<dbReference type="PANTHER" id="PTHR46890:SF48">
    <property type="entry name" value="RNA-DIRECTED DNA POLYMERASE"/>
    <property type="match status" value="1"/>
</dbReference>
<dbReference type="InterPro" id="IPR005135">
    <property type="entry name" value="Endo/exonuclease/phosphatase"/>
</dbReference>
<dbReference type="SUPFAM" id="SSF56219">
    <property type="entry name" value="DNase I-like"/>
    <property type="match status" value="1"/>
</dbReference>
<evidence type="ECO:0000259" key="4">
    <source>
        <dbReference type="PROSITE" id="PS50158"/>
    </source>
</evidence>
<dbReference type="GO" id="GO:0008270">
    <property type="term" value="F:zinc ion binding"/>
    <property type="evidence" value="ECO:0007669"/>
    <property type="project" value="UniProtKB-KW"/>
</dbReference>
<dbReference type="GO" id="GO:0003676">
    <property type="term" value="F:nucleic acid binding"/>
    <property type="evidence" value="ECO:0007669"/>
    <property type="project" value="InterPro"/>
</dbReference>
<dbReference type="Pfam" id="PF14392">
    <property type="entry name" value="zf-CCHC_4"/>
    <property type="match status" value="1"/>
</dbReference>
<feature type="domain" description="Reverse transcriptase" evidence="5">
    <location>
        <begin position="1087"/>
        <end position="1369"/>
    </location>
</feature>
<keyword evidence="3" id="KW-1133">Transmembrane helix</keyword>
<dbReference type="SUPFAM" id="SSF56672">
    <property type="entry name" value="DNA/RNA polymerases"/>
    <property type="match status" value="1"/>
</dbReference>
<feature type="compositionally biased region" description="Polar residues" evidence="2">
    <location>
        <begin position="500"/>
        <end position="516"/>
    </location>
</feature>
<dbReference type="InterPro" id="IPR025558">
    <property type="entry name" value="DUF4283"/>
</dbReference>
<keyword evidence="1" id="KW-0863">Zinc-finger</keyword>
<dbReference type="Gene3D" id="3.60.10.10">
    <property type="entry name" value="Endonuclease/exonuclease/phosphatase"/>
    <property type="match status" value="1"/>
</dbReference>
<dbReference type="InterPro" id="IPR043502">
    <property type="entry name" value="DNA/RNA_pol_sf"/>
</dbReference>
<feature type="transmembrane region" description="Helical" evidence="3">
    <location>
        <begin position="1649"/>
        <end position="1667"/>
    </location>
</feature>
<gene>
    <name evidence="6" type="ORF">FSB_LOCUS14689</name>
</gene>
<protein>
    <recommendedName>
        <fullName evidence="7">Reverse transcriptase domain-containing protein</fullName>
    </recommendedName>
</protein>
<dbReference type="CDD" id="cd01650">
    <property type="entry name" value="RT_nLTR_like"/>
    <property type="match status" value="1"/>
</dbReference>
<feature type="transmembrane region" description="Helical" evidence="3">
    <location>
        <begin position="1679"/>
        <end position="1701"/>
    </location>
</feature>
<dbReference type="CDD" id="cd06222">
    <property type="entry name" value="RNase_H_like"/>
    <property type="match status" value="1"/>
</dbReference>
<feature type="compositionally biased region" description="Polar residues" evidence="2">
    <location>
        <begin position="114"/>
        <end position="128"/>
    </location>
</feature>
<feature type="domain" description="CCHC-type" evidence="4">
    <location>
        <begin position="421"/>
        <end position="434"/>
    </location>
</feature>
<evidence type="ECO:0000259" key="5">
    <source>
        <dbReference type="PROSITE" id="PS50878"/>
    </source>
</evidence>
<dbReference type="Pfam" id="PF03372">
    <property type="entry name" value="Exo_endo_phos"/>
    <property type="match status" value="1"/>
</dbReference>
<dbReference type="PROSITE" id="PS50158">
    <property type="entry name" value="ZF_CCHC"/>
    <property type="match status" value="1"/>
</dbReference>
<dbReference type="InterPro" id="IPR025836">
    <property type="entry name" value="Zn_knuckle_CX2CX4HX4C"/>
</dbReference>
<dbReference type="InterPro" id="IPR001878">
    <property type="entry name" value="Znf_CCHC"/>
</dbReference>
<name>A0A2N9F7A6_FAGSY</name>
<reference evidence="6" key="1">
    <citation type="submission" date="2018-02" db="EMBL/GenBank/DDBJ databases">
        <authorList>
            <person name="Cohen D.B."/>
            <person name="Kent A.D."/>
        </authorList>
    </citation>
    <scope>NUCLEOTIDE SEQUENCE</scope>
</reference>
<keyword evidence="1" id="KW-0862">Zinc</keyword>
<feature type="region of interest" description="Disordered" evidence="2">
    <location>
        <begin position="1"/>
        <end position="61"/>
    </location>
</feature>
<organism evidence="6">
    <name type="scientific">Fagus sylvatica</name>
    <name type="common">Beechnut</name>
    <dbReference type="NCBI Taxonomy" id="28930"/>
    <lineage>
        <taxon>Eukaryota</taxon>
        <taxon>Viridiplantae</taxon>
        <taxon>Streptophyta</taxon>
        <taxon>Embryophyta</taxon>
        <taxon>Tracheophyta</taxon>
        <taxon>Spermatophyta</taxon>
        <taxon>Magnoliopsida</taxon>
        <taxon>eudicotyledons</taxon>
        <taxon>Gunneridae</taxon>
        <taxon>Pentapetalae</taxon>
        <taxon>rosids</taxon>
        <taxon>fabids</taxon>
        <taxon>Fagales</taxon>
        <taxon>Fagaceae</taxon>
        <taxon>Fagus</taxon>
    </lineage>
</organism>
<evidence type="ECO:0000256" key="2">
    <source>
        <dbReference type="SAM" id="MobiDB-lite"/>
    </source>
</evidence>
<proteinExistence type="predicted"/>
<dbReference type="InterPro" id="IPR002156">
    <property type="entry name" value="RNaseH_domain"/>
</dbReference>
<feature type="region of interest" description="Disordered" evidence="2">
    <location>
        <begin position="485"/>
        <end position="543"/>
    </location>
</feature>
<dbReference type="Pfam" id="PF14111">
    <property type="entry name" value="DUF4283"/>
    <property type="match status" value="1"/>
</dbReference>
<dbReference type="InterPro" id="IPR036691">
    <property type="entry name" value="Endo/exonu/phosph_ase_sf"/>
</dbReference>
<evidence type="ECO:0000256" key="1">
    <source>
        <dbReference type="PROSITE-ProRule" id="PRU00047"/>
    </source>
</evidence>